<feature type="region of interest" description="Disordered" evidence="1">
    <location>
        <begin position="95"/>
        <end position="118"/>
    </location>
</feature>
<comment type="caution">
    <text evidence="2">The sequence shown here is derived from an EMBL/GenBank/DDBJ whole genome shotgun (WGS) entry which is preliminary data.</text>
</comment>
<organism evidence="2 3">
    <name type="scientific">Eumeta variegata</name>
    <name type="common">Bagworm moth</name>
    <name type="synonym">Eumeta japonica</name>
    <dbReference type="NCBI Taxonomy" id="151549"/>
    <lineage>
        <taxon>Eukaryota</taxon>
        <taxon>Metazoa</taxon>
        <taxon>Ecdysozoa</taxon>
        <taxon>Arthropoda</taxon>
        <taxon>Hexapoda</taxon>
        <taxon>Insecta</taxon>
        <taxon>Pterygota</taxon>
        <taxon>Neoptera</taxon>
        <taxon>Endopterygota</taxon>
        <taxon>Lepidoptera</taxon>
        <taxon>Glossata</taxon>
        <taxon>Ditrysia</taxon>
        <taxon>Tineoidea</taxon>
        <taxon>Psychidae</taxon>
        <taxon>Oiketicinae</taxon>
        <taxon>Eumeta</taxon>
    </lineage>
</organism>
<evidence type="ECO:0000313" key="2">
    <source>
        <dbReference type="EMBL" id="GBP43318.1"/>
    </source>
</evidence>
<accession>A0A4C1VVX3</accession>
<dbReference type="OrthoDB" id="407509at2759"/>
<gene>
    <name evidence="2" type="ORF">EVAR_31202_1</name>
</gene>
<dbReference type="EMBL" id="BGZK01000433">
    <property type="protein sequence ID" value="GBP43318.1"/>
    <property type="molecule type" value="Genomic_DNA"/>
</dbReference>
<dbReference type="AlphaFoldDB" id="A0A4C1VVX3"/>
<reference evidence="2 3" key="1">
    <citation type="journal article" date="2019" name="Commun. Biol.">
        <title>The bagworm genome reveals a unique fibroin gene that provides high tensile strength.</title>
        <authorList>
            <person name="Kono N."/>
            <person name="Nakamura H."/>
            <person name="Ohtoshi R."/>
            <person name="Tomita M."/>
            <person name="Numata K."/>
            <person name="Arakawa K."/>
        </authorList>
    </citation>
    <scope>NUCLEOTIDE SEQUENCE [LARGE SCALE GENOMIC DNA]</scope>
</reference>
<evidence type="ECO:0000313" key="3">
    <source>
        <dbReference type="Proteomes" id="UP000299102"/>
    </source>
</evidence>
<proteinExistence type="predicted"/>
<evidence type="ECO:0000256" key="1">
    <source>
        <dbReference type="SAM" id="MobiDB-lite"/>
    </source>
</evidence>
<dbReference type="Proteomes" id="UP000299102">
    <property type="component" value="Unassembled WGS sequence"/>
</dbReference>
<protein>
    <submittedName>
        <fullName evidence="2">Uncharacterized protein</fullName>
    </submittedName>
</protein>
<keyword evidence="3" id="KW-1185">Reference proteome</keyword>
<name>A0A4C1VVX3_EUMVA</name>
<sequence length="130" mass="14810">MNLKIDDNNIVLSKPEISEKIKNFYHKLYTSSKPVIRTESQKSSSKADWILHRGTEGISDVSLYEMKLALKQMLYPHPLIGENCPRKAGDILVTDRPISGRRQGAPASPRERVKNDPPFAELVSCRRVHR</sequence>